<evidence type="ECO:0000313" key="1">
    <source>
        <dbReference type="EMBL" id="CAG8855054.1"/>
    </source>
</evidence>
<organism evidence="1 2">
    <name type="scientific">Gigaspora margarita</name>
    <dbReference type="NCBI Taxonomy" id="4874"/>
    <lineage>
        <taxon>Eukaryota</taxon>
        <taxon>Fungi</taxon>
        <taxon>Fungi incertae sedis</taxon>
        <taxon>Mucoromycota</taxon>
        <taxon>Glomeromycotina</taxon>
        <taxon>Glomeromycetes</taxon>
        <taxon>Diversisporales</taxon>
        <taxon>Gigasporaceae</taxon>
        <taxon>Gigaspora</taxon>
    </lineage>
</organism>
<evidence type="ECO:0000313" key="2">
    <source>
        <dbReference type="Proteomes" id="UP000789901"/>
    </source>
</evidence>
<protein>
    <submittedName>
        <fullName evidence="1">27934_t:CDS:1</fullName>
    </submittedName>
</protein>
<gene>
    <name evidence="1" type="ORF">GMARGA_LOCUS43875</name>
</gene>
<accession>A0ABN7XLT0</accession>
<feature type="non-terminal residue" evidence="1">
    <location>
        <position position="48"/>
    </location>
</feature>
<proteinExistence type="predicted"/>
<name>A0ABN7XLT0_GIGMA</name>
<reference evidence="1 2" key="1">
    <citation type="submission" date="2021-06" db="EMBL/GenBank/DDBJ databases">
        <authorList>
            <person name="Kallberg Y."/>
            <person name="Tangrot J."/>
            <person name="Rosling A."/>
        </authorList>
    </citation>
    <scope>NUCLEOTIDE SEQUENCE [LARGE SCALE GENOMIC DNA]</scope>
    <source>
        <strain evidence="1 2">120-4 pot B 10/14</strain>
    </source>
</reference>
<comment type="caution">
    <text evidence="1">The sequence shown here is derived from an EMBL/GenBank/DDBJ whole genome shotgun (WGS) entry which is preliminary data.</text>
</comment>
<keyword evidence="2" id="KW-1185">Reference proteome</keyword>
<dbReference type="Proteomes" id="UP000789901">
    <property type="component" value="Unassembled WGS sequence"/>
</dbReference>
<feature type="non-terminal residue" evidence="1">
    <location>
        <position position="1"/>
    </location>
</feature>
<dbReference type="EMBL" id="CAJVQB010145377">
    <property type="protein sequence ID" value="CAG8855054.1"/>
    <property type="molecule type" value="Genomic_DNA"/>
</dbReference>
<sequence length="48" mass="5558">HKYEKMRELQRSPPICFDLILRNNPSSLDVFVKNELNISLLDNGLPSC</sequence>